<comment type="caution">
    <text evidence="1">The sequence shown here is derived from an EMBL/GenBank/DDBJ whole genome shotgun (WGS) entry which is preliminary data.</text>
</comment>
<keyword evidence="2" id="KW-1185">Reference proteome</keyword>
<dbReference type="Proteomes" id="UP000006327">
    <property type="component" value="Unassembled WGS sequence"/>
</dbReference>
<name>K6Z599_9ALTE</name>
<dbReference type="Gene3D" id="3.40.190.10">
    <property type="entry name" value="Periplasmic binding protein-like II"/>
    <property type="match status" value="2"/>
</dbReference>
<evidence type="ECO:0000313" key="2">
    <source>
        <dbReference type="Proteomes" id="UP000006327"/>
    </source>
</evidence>
<dbReference type="STRING" id="493475.GARC_1638"/>
<sequence length="284" mass="32892">MFFSKIHLLCTYSSYYSADVLYKVTKYRCNLFNMRSWLKMVNLFYLLLLSNICQAESKLTFGVNSPGSPPYVYLTKNSTEYKGVIPDILIKLKQLHGYQINYIDSFRIRTETFLYNGDIDSFLSSSNWLKFPGKLIYSHPVAKHRSYLYSSQPFTGKFKLEDILGVNVCTRRGYIYPALREYFSSGKLQRIDSSNQLSMLNMVKINRCNMAVMHEFNALTILSSEEFQADKIYQSPFPVDVVDLSIILRPELIEVKQLLDDIIIQMKISGELEASLRHHIKAGK</sequence>
<dbReference type="SUPFAM" id="SSF53850">
    <property type="entry name" value="Periplasmic binding protein-like II"/>
    <property type="match status" value="1"/>
</dbReference>
<dbReference type="eggNOG" id="COG0834">
    <property type="taxonomic scope" value="Bacteria"/>
</dbReference>
<evidence type="ECO:0000313" key="1">
    <source>
        <dbReference type="EMBL" id="GAC18610.1"/>
    </source>
</evidence>
<gene>
    <name evidence="1" type="ORF">GARC_1638</name>
</gene>
<accession>K6Z599</accession>
<dbReference type="AlphaFoldDB" id="K6Z599"/>
<organism evidence="1 2">
    <name type="scientific">Paraglaciecola arctica BSs20135</name>
    <dbReference type="NCBI Taxonomy" id="493475"/>
    <lineage>
        <taxon>Bacteria</taxon>
        <taxon>Pseudomonadati</taxon>
        <taxon>Pseudomonadota</taxon>
        <taxon>Gammaproteobacteria</taxon>
        <taxon>Alteromonadales</taxon>
        <taxon>Alteromonadaceae</taxon>
        <taxon>Paraglaciecola</taxon>
    </lineage>
</organism>
<proteinExistence type="predicted"/>
<reference evidence="1 2" key="1">
    <citation type="journal article" date="2017" name="Antonie Van Leeuwenhoek">
        <title>Rhizobium rhizosphaerae sp. nov., a novel species isolated from rice rhizosphere.</title>
        <authorList>
            <person name="Zhao J.J."/>
            <person name="Zhang J."/>
            <person name="Zhang R.J."/>
            <person name="Zhang C.W."/>
            <person name="Yin H.Q."/>
            <person name="Zhang X.X."/>
        </authorList>
    </citation>
    <scope>NUCLEOTIDE SEQUENCE [LARGE SCALE GENOMIC DNA]</scope>
    <source>
        <strain evidence="1 2">BSs20135</strain>
    </source>
</reference>
<protein>
    <submittedName>
        <fullName evidence="1">Uncharacterized protein</fullName>
    </submittedName>
</protein>
<dbReference type="EMBL" id="BAEO01000019">
    <property type="protein sequence ID" value="GAC18610.1"/>
    <property type="molecule type" value="Genomic_DNA"/>
</dbReference>